<proteinExistence type="predicted"/>
<dbReference type="EMBL" id="WHVB01000018">
    <property type="protein sequence ID" value="KAF8473694.1"/>
    <property type="molecule type" value="Genomic_DNA"/>
</dbReference>
<dbReference type="PANTHER" id="PTHR14614:SF109">
    <property type="entry name" value="RIBOSOMAL LYSINE N-METHYLTRANSFERASE 5"/>
    <property type="match status" value="1"/>
</dbReference>
<name>A0A9P5MR44_9AGAM</name>
<evidence type="ECO:0000256" key="1">
    <source>
        <dbReference type="SAM" id="MobiDB-lite"/>
    </source>
</evidence>
<dbReference type="Gene3D" id="3.40.50.150">
    <property type="entry name" value="Vaccinia Virus protein VP39"/>
    <property type="match status" value="1"/>
</dbReference>
<keyword evidence="2" id="KW-0489">Methyltransferase</keyword>
<reference evidence="2" key="1">
    <citation type="submission" date="2019-10" db="EMBL/GenBank/DDBJ databases">
        <authorList>
            <consortium name="DOE Joint Genome Institute"/>
            <person name="Kuo A."/>
            <person name="Miyauchi S."/>
            <person name="Kiss E."/>
            <person name="Drula E."/>
            <person name="Kohler A."/>
            <person name="Sanchez-Garcia M."/>
            <person name="Andreopoulos B."/>
            <person name="Barry K.W."/>
            <person name="Bonito G."/>
            <person name="Buee M."/>
            <person name="Carver A."/>
            <person name="Chen C."/>
            <person name="Cichocki N."/>
            <person name="Clum A."/>
            <person name="Culley D."/>
            <person name="Crous P.W."/>
            <person name="Fauchery L."/>
            <person name="Girlanda M."/>
            <person name="Hayes R."/>
            <person name="Keri Z."/>
            <person name="LaButti K."/>
            <person name="Lipzen A."/>
            <person name="Lombard V."/>
            <person name="Magnuson J."/>
            <person name="Maillard F."/>
            <person name="Morin E."/>
            <person name="Murat C."/>
            <person name="Nolan M."/>
            <person name="Ohm R."/>
            <person name="Pangilinan J."/>
            <person name="Pereira M."/>
            <person name="Perotto S."/>
            <person name="Peter M."/>
            <person name="Riley R."/>
            <person name="Sitrit Y."/>
            <person name="Stielow B."/>
            <person name="Szollosi G."/>
            <person name="Zifcakova L."/>
            <person name="Stursova M."/>
            <person name="Spatafora J.W."/>
            <person name="Tedersoo L."/>
            <person name="Vaario L.-M."/>
            <person name="Yamada A."/>
            <person name="Yan M."/>
            <person name="Wang P."/>
            <person name="Xu J."/>
            <person name="Bruns T."/>
            <person name="Baldrian P."/>
            <person name="Vilgalys R."/>
            <person name="Henrissat B."/>
            <person name="Grigoriev I.V."/>
            <person name="Hibbett D."/>
            <person name="Nagy L.G."/>
            <person name="Martin F.M."/>
        </authorList>
    </citation>
    <scope>NUCLEOTIDE SEQUENCE</scope>
    <source>
        <strain evidence="2">Prilba</strain>
    </source>
</reference>
<dbReference type="PANTHER" id="PTHR14614">
    <property type="entry name" value="HEPATOCELLULAR CARCINOMA-ASSOCIATED ANTIGEN"/>
    <property type="match status" value="1"/>
</dbReference>
<dbReference type="AlphaFoldDB" id="A0A9P5MR44"/>
<comment type="caution">
    <text evidence="2">The sequence shown here is derived from an EMBL/GenBank/DDBJ whole genome shotgun (WGS) entry which is preliminary data.</text>
</comment>
<evidence type="ECO:0000313" key="3">
    <source>
        <dbReference type="Proteomes" id="UP000759537"/>
    </source>
</evidence>
<dbReference type="Pfam" id="PF10294">
    <property type="entry name" value="Methyltransf_16"/>
    <property type="match status" value="1"/>
</dbReference>
<keyword evidence="3" id="KW-1185">Reference proteome</keyword>
<dbReference type="InterPro" id="IPR019410">
    <property type="entry name" value="Methyltransf_16"/>
</dbReference>
<evidence type="ECO:0000313" key="2">
    <source>
        <dbReference type="EMBL" id="KAF8473694.1"/>
    </source>
</evidence>
<sequence length="323" mass="35885">MRTDAIPPGPISLPTDATFVSDADEEIFLLYTRLAALKPPDSSDTGNFHGLGTENSKEDALLVRIELKPPPTAYDPTPKSEKLNRNTGRRNRGKKREGSRSRSDYRKELEPVVLEYRLFQDITALRSRSGDTGSVLWKTSIEFLSLVLRQLHFPEPTRPGLFDYAKLRHTHVLELGAGTGLLALALSPLVRKYTTTDIPALLPLLRKNVLSAPPTTTGTTVTVAALDWTLPTLRQIDISADPPDVLLVVDCIYHPTLVRPLLATMTALAAPQHTVALVVAELRAEDVLRDFLEGWIELGWRVWSIAEGLLGPRWGMWVAWFEG</sequence>
<dbReference type="SUPFAM" id="SSF53335">
    <property type="entry name" value="S-adenosyl-L-methionine-dependent methyltransferases"/>
    <property type="match status" value="1"/>
</dbReference>
<dbReference type="OrthoDB" id="2529286at2759"/>
<reference evidence="2" key="2">
    <citation type="journal article" date="2020" name="Nat. Commun.">
        <title>Large-scale genome sequencing of mycorrhizal fungi provides insights into the early evolution of symbiotic traits.</title>
        <authorList>
            <person name="Miyauchi S."/>
            <person name="Kiss E."/>
            <person name="Kuo A."/>
            <person name="Drula E."/>
            <person name="Kohler A."/>
            <person name="Sanchez-Garcia M."/>
            <person name="Morin E."/>
            <person name="Andreopoulos B."/>
            <person name="Barry K.W."/>
            <person name="Bonito G."/>
            <person name="Buee M."/>
            <person name="Carver A."/>
            <person name="Chen C."/>
            <person name="Cichocki N."/>
            <person name="Clum A."/>
            <person name="Culley D."/>
            <person name="Crous P.W."/>
            <person name="Fauchery L."/>
            <person name="Girlanda M."/>
            <person name="Hayes R.D."/>
            <person name="Keri Z."/>
            <person name="LaButti K."/>
            <person name="Lipzen A."/>
            <person name="Lombard V."/>
            <person name="Magnuson J."/>
            <person name="Maillard F."/>
            <person name="Murat C."/>
            <person name="Nolan M."/>
            <person name="Ohm R.A."/>
            <person name="Pangilinan J."/>
            <person name="Pereira M.F."/>
            <person name="Perotto S."/>
            <person name="Peter M."/>
            <person name="Pfister S."/>
            <person name="Riley R."/>
            <person name="Sitrit Y."/>
            <person name="Stielow J.B."/>
            <person name="Szollosi G."/>
            <person name="Zifcakova L."/>
            <person name="Stursova M."/>
            <person name="Spatafora J.W."/>
            <person name="Tedersoo L."/>
            <person name="Vaario L.M."/>
            <person name="Yamada A."/>
            <person name="Yan M."/>
            <person name="Wang P."/>
            <person name="Xu J."/>
            <person name="Bruns T."/>
            <person name="Baldrian P."/>
            <person name="Vilgalys R."/>
            <person name="Dunand C."/>
            <person name="Henrissat B."/>
            <person name="Grigoriev I.V."/>
            <person name="Hibbett D."/>
            <person name="Nagy L.G."/>
            <person name="Martin F.M."/>
        </authorList>
    </citation>
    <scope>NUCLEOTIDE SEQUENCE</scope>
    <source>
        <strain evidence="2">Prilba</strain>
    </source>
</reference>
<dbReference type="GO" id="GO:0008757">
    <property type="term" value="F:S-adenosylmethionine-dependent methyltransferase activity"/>
    <property type="evidence" value="ECO:0007669"/>
    <property type="project" value="UniProtKB-ARBA"/>
</dbReference>
<gene>
    <name evidence="2" type="ORF">DFH94DRAFT_763763</name>
</gene>
<dbReference type="GO" id="GO:0032259">
    <property type="term" value="P:methylation"/>
    <property type="evidence" value="ECO:0007669"/>
    <property type="project" value="UniProtKB-KW"/>
</dbReference>
<feature type="region of interest" description="Disordered" evidence="1">
    <location>
        <begin position="68"/>
        <end position="104"/>
    </location>
</feature>
<accession>A0A9P5MR44</accession>
<dbReference type="GO" id="GO:0032991">
    <property type="term" value="C:protein-containing complex"/>
    <property type="evidence" value="ECO:0007669"/>
    <property type="project" value="TreeGrafter"/>
</dbReference>
<dbReference type="GO" id="GO:0005829">
    <property type="term" value="C:cytosol"/>
    <property type="evidence" value="ECO:0007669"/>
    <property type="project" value="TreeGrafter"/>
</dbReference>
<organism evidence="2 3">
    <name type="scientific">Russula ochroleuca</name>
    <dbReference type="NCBI Taxonomy" id="152965"/>
    <lineage>
        <taxon>Eukaryota</taxon>
        <taxon>Fungi</taxon>
        <taxon>Dikarya</taxon>
        <taxon>Basidiomycota</taxon>
        <taxon>Agaricomycotina</taxon>
        <taxon>Agaricomycetes</taxon>
        <taxon>Russulales</taxon>
        <taxon>Russulaceae</taxon>
        <taxon>Russula</taxon>
    </lineage>
</organism>
<dbReference type="Proteomes" id="UP000759537">
    <property type="component" value="Unassembled WGS sequence"/>
</dbReference>
<keyword evidence="2" id="KW-0808">Transferase</keyword>
<protein>
    <submittedName>
        <fullName evidence="2">Methyltransferase-domain-containing protein</fullName>
    </submittedName>
</protein>
<dbReference type="InterPro" id="IPR029063">
    <property type="entry name" value="SAM-dependent_MTases_sf"/>
</dbReference>